<dbReference type="PANTHER" id="PTHR43603">
    <property type="entry name" value="COBW DOMAIN-CONTAINING PROTEIN DDB_G0274527"/>
    <property type="match status" value="1"/>
</dbReference>
<gene>
    <name evidence="2" type="ORF">Z051_03030</name>
</gene>
<evidence type="ECO:0000313" key="2">
    <source>
        <dbReference type="EMBL" id="KOS57742.1"/>
    </source>
</evidence>
<dbReference type="RefSeq" id="WP_054371308.1">
    <property type="nucleotide sequence ID" value="NZ_AZYO01000003.1"/>
</dbReference>
<feature type="domain" description="CobW C-terminal" evidence="1">
    <location>
        <begin position="203"/>
        <end position="304"/>
    </location>
</feature>
<sequence>MDISDPVRVHLFFTQSAAATALRRALGPSAADRLVEFDAFVPHLRSAADVTATDALLQCRGDAGAPRVISEFVSARAEHPRELALASVVTTVDALTLWDMLVAPALYRRRNPEASLVATATQIEHATVVVFTEWTSLAVDDLHLLVSLVGHLNPAATVVLLGADAPLVLDRHGFDVAESSLNRAGWKHVLSGTFAPRSVHARVSTFRYQNLRPFHPGRLAALFDAGPESPVGANVIRAVGFCQFASRPHTVVLWDQCATELQFAALHTDTGAHTEESLAFGQDIAFFGVDLDPARLQDVLDACILDDDEFLAGPAGWTALPDPLPRRGT</sequence>
<comment type="caution">
    <text evidence="2">The sequence shown here is derived from an EMBL/GenBank/DDBJ whole genome shotgun (WGS) entry which is preliminary data.</text>
</comment>
<evidence type="ECO:0000259" key="1">
    <source>
        <dbReference type="SMART" id="SM00833"/>
    </source>
</evidence>
<dbReference type="Pfam" id="PF07683">
    <property type="entry name" value="CobW_C"/>
    <property type="match status" value="1"/>
</dbReference>
<accession>A0A0M8PQY6</accession>
<dbReference type="PATRIC" id="fig|1441923.3.peg.653"/>
<name>A0A0M8PQY6_RHORH</name>
<dbReference type="AlphaFoldDB" id="A0A0M8PQY6"/>
<dbReference type="EMBL" id="AZYO01000003">
    <property type="protein sequence ID" value="KOS57742.1"/>
    <property type="molecule type" value="Genomic_DNA"/>
</dbReference>
<reference evidence="3" key="2">
    <citation type="submission" date="2015-01" db="EMBL/GenBank/DDBJ databases">
        <title>Draft genome sequence of potential hydrocarbon metabolising strain of Rhodococcus rhodochrous.</title>
        <authorList>
            <person name="Aggarwal R.K."/>
            <person name="Dawar C."/>
        </authorList>
    </citation>
    <scope>NUCLEOTIDE SEQUENCE [LARGE SCALE GENOMIC DNA]</scope>
    <source>
        <strain evidence="3">KG-21</strain>
    </source>
</reference>
<dbReference type="SUPFAM" id="SSF90002">
    <property type="entry name" value="Hypothetical protein YjiA, C-terminal domain"/>
    <property type="match status" value="1"/>
</dbReference>
<dbReference type="InterPro" id="IPR051927">
    <property type="entry name" value="Zn_Chap_cDPG_Synth"/>
</dbReference>
<dbReference type="SMART" id="SM00833">
    <property type="entry name" value="CobW_C"/>
    <property type="match status" value="1"/>
</dbReference>
<evidence type="ECO:0000313" key="3">
    <source>
        <dbReference type="Proteomes" id="UP000037712"/>
    </source>
</evidence>
<dbReference type="Proteomes" id="UP000037712">
    <property type="component" value="Unassembled WGS sequence"/>
</dbReference>
<protein>
    <submittedName>
        <fullName evidence="2">Cobalamin biosynthesis protein CobW</fullName>
    </submittedName>
</protein>
<dbReference type="InterPro" id="IPR011629">
    <property type="entry name" value="CobW-like_C"/>
</dbReference>
<proteinExistence type="predicted"/>
<dbReference type="PANTHER" id="PTHR43603:SF1">
    <property type="entry name" value="ZINC-REGULATED GTPASE METALLOPROTEIN ACTIVATOR 1"/>
    <property type="match status" value="1"/>
</dbReference>
<organism evidence="2 3">
    <name type="scientific">Rhodococcus rhodochrous KG-21</name>
    <dbReference type="NCBI Taxonomy" id="1441923"/>
    <lineage>
        <taxon>Bacteria</taxon>
        <taxon>Bacillati</taxon>
        <taxon>Actinomycetota</taxon>
        <taxon>Actinomycetes</taxon>
        <taxon>Mycobacteriales</taxon>
        <taxon>Nocardiaceae</taxon>
        <taxon>Rhodococcus</taxon>
    </lineage>
</organism>
<reference evidence="2 3" key="1">
    <citation type="journal article" date="2015" name="Genome Announc.">
        <title>Draft Genome Sequence of Rhodococcus rhodochrous Strain KG-21, a Soil Isolate from Oil Fields of Krishna-Godavari Basin, India.</title>
        <authorList>
            <person name="Dawar C."/>
            <person name="Aggarwal R.K."/>
        </authorList>
    </citation>
    <scope>NUCLEOTIDE SEQUENCE [LARGE SCALE GENOMIC DNA]</scope>
    <source>
        <strain evidence="2 3">KG-21</strain>
    </source>
</reference>